<dbReference type="GO" id="GO:0005737">
    <property type="term" value="C:cytoplasm"/>
    <property type="evidence" value="ECO:0007669"/>
    <property type="project" value="TreeGrafter"/>
</dbReference>
<dbReference type="InterPro" id="IPR035899">
    <property type="entry name" value="DBL_dom_sf"/>
</dbReference>
<comment type="caution">
    <text evidence="2">The sequence shown here is derived from an EMBL/GenBank/DDBJ whole genome shotgun (WGS) entry which is preliminary data.</text>
</comment>
<dbReference type="InterPro" id="IPR051092">
    <property type="entry name" value="FYVE_RhoGEF_PH"/>
</dbReference>
<name>A0A1J4JFQ8_9EUKA</name>
<dbReference type="PANTHER" id="PTHR12673">
    <property type="entry name" value="FACIOGENITAL DYSPLASIA PROTEIN"/>
    <property type="match status" value="1"/>
</dbReference>
<dbReference type="PROSITE" id="PS00741">
    <property type="entry name" value="DH_1"/>
    <property type="match status" value="1"/>
</dbReference>
<keyword evidence="3" id="KW-1185">Reference proteome</keyword>
<organism evidence="2 3">
    <name type="scientific">Tritrichomonas foetus</name>
    <dbReference type="NCBI Taxonomy" id="1144522"/>
    <lineage>
        <taxon>Eukaryota</taxon>
        <taxon>Metamonada</taxon>
        <taxon>Parabasalia</taxon>
        <taxon>Tritrichomonadida</taxon>
        <taxon>Tritrichomonadidae</taxon>
        <taxon>Tritrichomonas</taxon>
    </lineage>
</organism>
<dbReference type="GeneID" id="94845073"/>
<dbReference type="GO" id="GO:0035556">
    <property type="term" value="P:intracellular signal transduction"/>
    <property type="evidence" value="ECO:0007669"/>
    <property type="project" value="InterPro"/>
</dbReference>
<sequence length="395" mass="46149">MMHQYILCIFPDSSCRPIRINDDYTFNLSIFLKKWRNESHSLFYVSPSFIQILPEKGLISLPEIFTQDVISYHLQFLPKTFPQYILRIYPICFAIEDGNNRNSSNINDNNINIDEINQGKNCFVADNPYFELNLWNIGFNFNSEFTLKLLQEIFSTSFCVDYESLSFHVESSKDNISMDLPIFSQRNILKTSKLYMYVKMQIASMKCAKQREKNIKEIKVTELNYVNELELVSKLFNEAFFEGLNISKDIYCRTFKSISDIKPIHEEFLKSLNEAGNTVESSIGQTFLKFNPMFKISLPHICNFAAANEEINELLTTNKNFSMETSKILKNYFDGKPLNSILVTPIQRLPRYPLLLRDLLKVTSKNHWDYSNIKHAYGEIQLIVKTMDDKKQESD</sequence>
<dbReference type="Proteomes" id="UP000179807">
    <property type="component" value="Unassembled WGS sequence"/>
</dbReference>
<dbReference type="CDD" id="cd00160">
    <property type="entry name" value="RhoGEF"/>
    <property type="match status" value="1"/>
</dbReference>
<dbReference type="InterPro" id="IPR001331">
    <property type="entry name" value="GDS_CDC24_CS"/>
</dbReference>
<evidence type="ECO:0000259" key="1">
    <source>
        <dbReference type="PROSITE" id="PS50010"/>
    </source>
</evidence>
<dbReference type="SMART" id="SM00325">
    <property type="entry name" value="RhoGEF"/>
    <property type="match status" value="1"/>
</dbReference>
<dbReference type="Gene3D" id="1.20.900.10">
    <property type="entry name" value="Dbl homology (DH) domain"/>
    <property type="match status" value="1"/>
</dbReference>
<dbReference type="GO" id="GO:0005085">
    <property type="term" value="F:guanyl-nucleotide exchange factor activity"/>
    <property type="evidence" value="ECO:0007669"/>
    <property type="project" value="InterPro"/>
</dbReference>
<dbReference type="RefSeq" id="XP_068351191.1">
    <property type="nucleotide sequence ID" value="XM_068510369.1"/>
</dbReference>
<evidence type="ECO:0000313" key="2">
    <source>
        <dbReference type="EMBL" id="OHS98054.1"/>
    </source>
</evidence>
<dbReference type="PROSITE" id="PS50010">
    <property type="entry name" value="DH_2"/>
    <property type="match status" value="1"/>
</dbReference>
<dbReference type="InterPro" id="IPR000219">
    <property type="entry name" value="DH_dom"/>
</dbReference>
<dbReference type="PANTHER" id="PTHR12673:SF263">
    <property type="entry name" value="PLECKSTRIN DOMAIN-CONTAINING PROTEIN"/>
    <property type="match status" value="1"/>
</dbReference>
<evidence type="ECO:0000313" key="3">
    <source>
        <dbReference type="Proteomes" id="UP000179807"/>
    </source>
</evidence>
<protein>
    <recommendedName>
        <fullName evidence="1">DH domain-containing protein</fullName>
    </recommendedName>
</protein>
<dbReference type="Pfam" id="PF00621">
    <property type="entry name" value="RhoGEF"/>
    <property type="match status" value="1"/>
</dbReference>
<dbReference type="EMBL" id="MLAK01001078">
    <property type="protein sequence ID" value="OHS98054.1"/>
    <property type="molecule type" value="Genomic_DNA"/>
</dbReference>
<feature type="domain" description="DH" evidence="1">
    <location>
        <begin position="210"/>
        <end position="390"/>
    </location>
</feature>
<gene>
    <name evidence="2" type="ORF">TRFO_35628</name>
</gene>
<dbReference type="SUPFAM" id="SSF48065">
    <property type="entry name" value="DBL homology domain (DH-domain)"/>
    <property type="match status" value="1"/>
</dbReference>
<reference evidence="2" key="1">
    <citation type="submission" date="2016-10" db="EMBL/GenBank/DDBJ databases">
        <authorList>
            <person name="Benchimol M."/>
            <person name="Almeida L.G."/>
            <person name="Vasconcelos A.T."/>
            <person name="Perreira-Neves A."/>
            <person name="Rosa I.A."/>
            <person name="Tasca T."/>
            <person name="Bogo M.R."/>
            <person name="de Souza W."/>
        </authorList>
    </citation>
    <scope>NUCLEOTIDE SEQUENCE [LARGE SCALE GENOMIC DNA]</scope>
    <source>
        <strain evidence="2">K</strain>
    </source>
</reference>
<proteinExistence type="predicted"/>
<dbReference type="AlphaFoldDB" id="A0A1J4JFQ8"/>
<accession>A0A1J4JFQ8</accession>
<dbReference type="VEuPathDB" id="TrichDB:TRFO_35628"/>